<protein>
    <submittedName>
        <fullName evidence="1">Uncharacterized protein</fullName>
    </submittedName>
</protein>
<organism evidence="1 2">
    <name type="scientific">Hesseltinella vesiculosa</name>
    <dbReference type="NCBI Taxonomy" id="101127"/>
    <lineage>
        <taxon>Eukaryota</taxon>
        <taxon>Fungi</taxon>
        <taxon>Fungi incertae sedis</taxon>
        <taxon>Mucoromycota</taxon>
        <taxon>Mucoromycotina</taxon>
        <taxon>Mucoromycetes</taxon>
        <taxon>Mucorales</taxon>
        <taxon>Cunninghamellaceae</taxon>
        <taxon>Hesseltinella</taxon>
    </lineage>
</organism>
<comment type="caution">
    <text evidence="1">The sequence shown here is derived from an EMBL/GenBank/DDBJ whole genome shotgun (WGS) entry which is preliminary data.</text>
</comment>
<keyword evidence="2" id="KW-1185">Reference proteome</keyword>
<proteinExistence type="predicted"/>
<evidence type="ECO:0000313" key="1">
    <source>
        <dbReference type="EMBL" id="ORX60683.1"/>
    </source>
</evidence>
<dbReference type="EMBL" id="MCGT01000004">
    <property type="protein sequence ID" value="ORX60683.1"/>
    <property type="molecule type" value="Genomic_DNA"/>
</dbReference>
<name>A0A1X2GT97_9FUNG</name>
<gene>
    <name evidence="1" type="ORF">DM01DRAFT_21974</name>
</gene>
<accession>A0A1X2GT97</accession>
<dbReference type="Proteomes" id="UP000242146">
    <property type="component" value="Unassembled WGS sequence"/>
</dbReference>
<sequence length="268" mass="30444">MVADLCDDFDDAHRRAKKRRIKEQLIHTRQAVLQACEYFANCPTMGDQATLDKIYNVLEDADIKMSNMDYGDFQLNKSLINIRPELWLTLMFRILRLFESFNQDTAARLSDQPASSVTMVWAHQVAADIPGWSELGRHRRHNIANTLCTVINQPGVAFDHSRLPYLSGDAIEQLQHLIHDTRAQIANTNAYLQDNKSVPLTQCFFPACSTRFKHTKSFSLCPQSTLTRKYICLNKVTLAALFASARIPMPGGVKIDRVFNLKSVSRAK</sequence>
<reference evidence="1 2" key="1">
    <citation type="submission" date="2016-07" db="EMBL/GenBank/DDBJ databases">
        <title>Pervasive Adenine N6-methylation of Active Genes in Fungi.</title>
        <authorList>
            <consortium name="DOE Joint Genome Institute"/>
            <person name="Mondo S.J."/>
            <person name="Dannebaum R.O."/>
            <person name="Kuo R.C."/>
            <person name="Labutti K."/>
            <person name="Haridas S."/>
            <person name="Kuo A."/>
            <person name="Salamov A."/>
            <person name="Ahrendt S.R."/>
            <person name="Lipzen A."/>
            <person name="Sullivan W."/>
            <person name="Andreopoulos W.B."/>
            <person name="Clum A."/>
            <person name="Lindquist E."/>
            <person name="Daum C."/>
            <person name="Ramamoorthy G.K."/>
            <person name="Gryganskyi A."/>
            <person name="Culley D."/>
            <person name="Magnuson J.K."/>
            <person name="James T.Y."/>
            <person name="O'Malley M.A."/>
            <person name="Stajich J.E."/>
            <person name="Spatafora J.W."/>
            <person name="Visel A."/>
            <person name="Grigoriev I.V."/>
        </authorList>
    </citation>
    <scope>NUCLEOTIDE SEQUENCE [LARGE SCALE GENOMIC DNA]</scope>
    <source>
        <strain evidence="1 2">NRRL 3301</strain>
    </source>
</reference>
<evidence type="ECO:0000313" key="2">
    <source>
        <dbReference type="Proteomes" id="UP000242146"/>
    </source>
</evidence>
<dbReference type="AlphaFoldDB" id="A0A1X2GT97"/>